<dbReference type="Gene3D" id="3.20.20.80">
    <property type="entry name" value="Glycosidases"/>
    <property type="match status" value="1"/>
</dbReference>
<accession>A0A834YKE3</accession>
<evidence type="ECO:0000313" key="6">
    <source>
        <dbReference type="Proteomes" id="UP000655225"/>
    </source>
</evidence>
<dbReference type="GO" id="GO:0004553">
    <property type="term" value="F:hydrolase activity, hydrolyzing O-glycosyl compounds"/>
    <property type="evidence" value="ECO:0007669"/>
    <property type="project" value="InterPro"/>
</dbReference>
<comment type="similarity">
    <text evidence="1 4">Belongs to the glycosyl hydrolase 17 family.</text>
</comment>
<dbReference type="OrthoDB" id="941679at2759"/>
<dbReference type="InterPro" id="IPR044965">
    <property type="entry name" value="Glyco_hydro_17_plant"/>
</dbReference>
<evidence type="ECO:0008006" key="7">
    <source>
        <dbReference type="Google" id="ProtNLM"/>
    </source>
</evidence>
<proteinExistence type="inferred from homology"/>
<comment type="caution">
    <text evidence="5">The sequence shown here is derived from an EMBL/GenBank/DDBJ whole genome shotgun (WGS) entry which is preliminary data.</text>
</comment>
<evidence type="ECO:0000256" key="4">
    <source>
        <dbReference type="RuleBase" id="RU004335"/>
    </source>
</evidence>
<dbReference type="PANTHER" id="PTHR32227">
    <property type="entry name" value="GLUCAN ENDO-1,3-BETA-GLUCOSIDASE BG1-RELATED-RELATED"/>
    <property type="match status" value="1"/>
</dbReference>
<sequence length="129" mass="13931">MIVATGYHVSVATYDIGVCYGMQGNALPSATDVISMYTKYGIEKLRLFDPVPAALEALKGSKIQVVLGLVMRRFPASTLLLQCRISELCAVLDANKMVGIEVTTVVSAATLGTSYPLPMVYSLPKWPMK</sequence>
<evidence type="ECO:0000313" key="5">
    <source>
        <dbReference type="EMBL" id="KAF8388736.1"/>
    </source>
</evidence>
<dbReference type="InterPro" id="IPR017853">
    <property type="entry name" value="GH"/>
</dbReference>
<name>A0A834YKE3_TETSI</name>
<gene>
    <name evidence="5" type="ORF">HHK36_025416</name>
</gene>
<dbReference type="AlphaFoldDB" id="A0A834YKE3"/>
<dbReference type="SUPFAM" id="SSF51445">
    <property type="entry name" value="(Trans)glycosidases"/>
    <property type="match status" value="1"/>
</dbReference>
<evidence type="ECO:0000256" key="1">
    <source>
        <dbReference type="ARBA" id="ARBA00008773"/>
    </source>
</evidence>
<dbReference type="Pfam" id="PF00332">
    <property type="entry name" value="Glyco_hydro_17"/>
    <property type="match status" value="1"/>
</dbReference>
<dbReference type="GO" id="GO:0005975">
    <property type="term" value="P:carbohydrate metabolic process"/>
    <property type="evidence" value="ECO:0007669"/>
    <property type="project" value="InterPro"/>
</dbReference>
<evidence type="ECO:0000256" key="2">
    <source>
        <dbReference type="ARBA" id="ARBA00022801"/>
    </source>
</evidence>
<keyword evidence="3" id="KW-0326">Glycosidase</keyword>
<organism evidence="5 6">
    <name type="scientific">Tetracentron sinense</name>
    <name type="common">Spur-leaf</name>
    <dbReference type="NCBI Taxonomy" id="13715"/>
    <lineage>
        <taxon>Eukaryota</taxon>
        <taxon>Viridiplantae</taxon>
        <taxon>Streptophyta</taxon>
        <taxon>Embryophyta</taxon>
        <taxon>Tracheophyta</taxon>
        <taxon>Spermatophyta</taxon>
        <taxon>Magnoliopsida</taxon>
        <taxon>Trochodendrales</taxon>
        <taxon>Trochodendraceae</taxon>
        <taxon>Tetracentron</taxon>
    </lineage>
</organism>
<dbReference type="Proteomes" id="UP000655225">
    <property type="component" value="Unassembled WGS sequence"/>
</dbReference>
<protein>
    <recommendedName>
        <fullName evidence="7">Glucan endo-1,3-beta-D-glucosidase</fullName>
    </recommendedName>
</protein>
<reference evidence="5 6" key="1">
    <citation type="submission" date="2020-04" db="EMBL/GenBank/DDBJ databases">
        <title>Plant Genome Project.</title>
        <authorList>
            <person name="Zhang R.-G."/>
        </authorList>
    </citation>
    <scope>NUCLEOTIDE SEQUENCE [LARGE SCALE GENOMIC DNA]</scope>
    <source>
        <strain evidence="5">YNK0</strain>
        <tissue evidence="5">Leaf</tissue>
    </source>
</reference>
<evidence type="ECO:0000256" key="3">
    <source>
        <dbReference type="ARBA" id="ARBA00023295"/>
    </source>
</evidence>
<keyword evidence="2" id="KW-0378">Hydrolase</keyword>
<dbReference type="InterPro" id="IPR000490">
    <property type="entry name" value="Glyco_hydro_17"/>
</dbReference>
<keyword evidence="6" id="KW-1185">Reference proteome</keyword>
<dbReference type="EMBL" id="JABCRI010000019">
    <property type="protein sequence ID" value="KAF8388736.1"/>
    <property type="molecule type" value="Genomic_DNA"/>
</dbReference>